<dbReference type="PANTHER" id="PTHR24222:SF83">
    <property type="entry name" value="ABC TRANSPORTER B FAMILY MEMBER 19"/>
    <property type="match status" value="1"/>
</dbReference>
<feature type="domain" description="ABC transmembrane type-1" evidence="6">
    <location>
        <begin position="140"/>
        <end position="260"/>
    </location>
</feature>
<dbReference type="PROSITE" id="PS50929">
    <property type="entry name" value="ABC_TM1F"/>
    <property type="match status" value="1"/>
</dbReference>
<evidence type="ECO:0000256" key="2">
    <source>
        <dbReference type="ARBA" id="ARBA00022692"/>
    </source>
</evidence>
<keyword evidence="4 5" id="KW-0472">Membrane</keyword>
<proteinExistence type="predicted"/>
<dbReference type="GO" id="GO:0005886">
    <property type="term" value="C:plasma membrane"/>
    <property type="evidence" value="ECO:0007669"/>
    <property type="project" value="TreeGrafter"/>
</dbReference>
<dbReference type="Gene3D" id="1.20.1560.10">
    <property type="entry name" value="ABC transporter type 1, transmembrane domain"/>
    <property type="match status" value="1"/>
</dbReference>
<evidence type="ECO:0000259" key="6">
    <source>
        <dbReference type="PROSITE" id="PS50929"/>
    </source>
</evidence>
<feature type="transmembrane region" description="Helical" evidence="5">
    <location>
        <begin position="196"/>
        <end position="215"/>
    </location>
</feature>
<keyword evidence="3 5" id="KW-1133">Transmembrane helix</keyword>
<protein>
    <recommendedName>
        <fullName evidence="6">ABC transmembrane type-1 domain-containing protein</fullName>
    </recommendedName>
</protein>
<reference evidence="7 8" key="1">
    <citation type="submission" date="2024-01" db="EMBL/GenBank/DDBJ databases">
        <title>Genome assemblies of Stephania.</title>
        <authorList>
            <person name="Yang L."/>
        </authorList>
    </citation>
    <scope>NUCLEOTIDE SEQUENCE [LARGE SCALE GENOMIC DNA]</scope>
    <source>
        <strain evidence="7">YNDBR</strain>
        <tissue evidence="7">Leaf</tissue>
    </source>
</reference>
<evidence type="ECO:0000256" key="1">
    <source>
        <dbReference type="ARBA" id="ARBA00004141"/>
    </source>
</evidence>
<comment type="caution">
    <text evidence="7">The sequence shown here is derived from an EMBL/GenBank/DDBJ whole genome shotgun (WGS) entry which is preliminary data.</text>
</comment>
<dbReference type="SUPFAM" id="SSF90123">
    <property type="entry name" value="ABC transporter transmembrane region"/>
    <property type="match status" value="1"/>
</dbReference>
<sequence length="306" mass="34192">MSNDLSRSLASFVHDLDFLRKLRYRLSGSPFLRINYQLGFTKDGEAKKGDCSLTKLVSTVAAPPVHARIGSLNSLSLFYVYALVSLSLPLTASNRLSALSLVTTDRSQLVEDRIGSDNLESISAYISFKATPDLIYEIGCWMYSSERRAAHLKLAFFRAVISQDIGAFDTDLSTGNIIVGNTNHMNVIQDAISEKLGYFLSCFATFFIGIVIAFINCWKAALCTLAVVPLISAIGIVYTKMMNEISTVKVMHLSEATSMVKQLCESIRKWRLAENAKFSKFETVVSREFETHYDSDCTLLFYHFLD</sequence>
<dbReference type="PANTHER" id="PTHR24222">
    <property type="entry name" value="ABC TRANSPORTER B FAMILY"/>
    <property type="match status" value="1"/>
</dbReference>
<dbReference type="Pfam" id="PF00664">
    <property type="entry name" value="ABC_membrane"/>
    <property type="match status" value="1"/>
</dbReference>
<dbReference type="AlphaFoldDB" id="A0AAP0EA01"/>
<evidence type="ECO:0000313" key="8">
    <source>
        <dbReference type="Proteomes" id="UP001420932"/>
    </source>
</evidence>
<evidence type="ECO:0000256" key="3">
    <source>
        <dbReference type="ARBA" id="ARBA00022989"/>
    </source>
</evidence>
<evidence type="ECO:0000256" key="5">
    <source>
        <dbReference type="SAM" id="Phobius"/>
    </source>
</evidence>
<dbReference type="InterPro" id="IPR039421">
    <property type="entry name" value="Type_1_exporter"/>
</dbReference>
<accession>A0AAP0EA01</accession>
<dbReference type="InterPro" id="IPR011527">
    <property type="entry name" value="ABC1_TM_dom"/>
</dbReference>
<dbReference type="GO" id="GO:0140359">
    <property type="term" value="F:ABC-type transporter activity"/>
    <property type="evidence" value="ECO:0007669"/>
    <property type="project" value="InterPro"/>
</dbReference>
<gene>
    <name evidence="7" type="ORF">Syun_030001</name>
</gene>
<feature type="transmembrane region" description="Helical" evidence="5">
    <location>
        <begin position="221"/>
        <end position="239"/>
    </location>
</feature>
<organism evidence="7 8">
    <name type="scientific">Stephania yunnanensis</name>
    <dbReference type="NCBI Taxonomy" id="152371"/>
    <lineage>
        <taxon>Eukaryota</taxon>
        <taxon>Viridiplantae</taxon>
        <taxon>Streptophyta</taxon>
        <taxon>Embryophyta</taxon>
        <taxon>Tracheophyta</taxon>
        <taxon>Spermatophyta</taxon>
        <taxon>Magnoliopsida</taxon>
        <taxon>Ranunculales</taxon>
        <taxon>Menispermaceae</taxon>
        <taxon>Menispermoideae</taxon>
        <taxon>Cissampelideae</taxon>
        <taxon>Stephania</taxon>
    </lineage>
</organism>
<name>A0AAP0EA01_9MAGN</name>
<comment type="subcellular location">
    <subcellularLocation>
        <location evidence="1">Membrane</location>
        <topology evidence="1">Multi-pass membrane protein</topology>
    </subcellularLocation>
</comment>
<dbReference type="EMBL" id="JBBNAF010000013">
    <property type="protein sequence ID" value="KAK9087607.1"/>
    <property type="molecule type" value="Genomic_DNA"/>
</dbReference>
<evidence type="ECO:0000256" key="4">
    <source>
        <dbReference type="ARBA" id="ARBA00023136"/>
    </source>
</evidence>
<keyword evidence="8" id="KW-1185">Reference proteome</keyword>
<keyword evidence="2 5" id="KW-0812">Transmembrane</keyword>
<evidence type="ECO:0000313" key="7">
    <source>
        <dbReference type="EMBL" id="KAK9087607.1"/>
    </source>
</evidence>
<dbReference type="GO" id="GO:0005524">
    <property type="term" value="F:ATP binding"/>
    <property type="evidence" value="ECO:0007669"/>
    <property type="project" value="InterPro"/>
</dbReference>
<dbReference type="Proteomes" id="UP001420932">
    <property type="component" value="Unassembled WGS sequence"/>
</dbReference>
<dbReference type="InterPro" id="IPR036640">
    <property type="entry name" value="ABC1_TM_sf"/>
</dbReference>